<dbReference type="EMBL" id="JAPRAY010000003">
    <property type="protein sequence ID" value="MCZ0666598.1"/>
    <property type="molecule type" value="Genomic_DNA"/>
</dbReference>
<accession>A0A9Q4F2C0</accession>
<proteinExistence type="predicted"/>
<sequence>MENKYNLTMKKIKKLKVGDESQIKEPLFWRNNVINAWCISGTVGTDKDIQYGTDNEFWIGIYDKPYYNSRIRVYCNCLGGMSTYKFNKFFRFEDIEHENDLKVQEDLLKTVNNLIDEGILVMEDGKK</sequence>
<dbReference type="RefSeq" id="WP_268803388.1">
    <property type="nucleotide sequence ID" value="NZ_JAPRAY010000003.1"/>
</dbReference>
<name>A0A9Q4F2C0_MEDGN</name>
<protein>
    <submittedName>
        <fullName evidence="1">Uncharacterized protein</fullName>
    </submittedName>
</protein>
<comment type="caution">
    <text evidence="1">The sequence shown here is derived from an EMBL/GenBank/DDBJ whole genome shotgun (WGS) entry which is preliminary data.</text>
</comment>
<organism evidence="1 2">
    <name type="scientific">Mediterraneibacter gnavus</name>
    <name type="common">Ruminococcus gnavus</name>
    <dbReference type="NCBI Taxonomy" id="33038"/>
    <lineage>
        <taxon>Bacteria</taxon>
        <taxon>Bacillati</taxon>
        <taxon>Bacillota</taxon>
        <taxon>Clostridia</taxon>
        <taxon>Lachnospirales</taxon>
        <taxon>Lachnospiraceae</taxon>
        <taxon>Mediterraneibacter</taxon>
    </lineage>
</organism>
<gene>
    <name evidence="1" type="ORF">OZZ17_03480</name>
</gene>
<dbReference type="AlphaFoldDB" id="A0A9Q4F2C0"/>
<evidence type="ECO:0000313" key="2">
    <source>
        <dbReference type="Proteomes" id="UP001079535"/>
    </source>
</evidence>
<dbReference type="Proteomes" id="UP001079535">
    <property type="component" value="Unassembled WGS sequence"/>
</dbReference>
<evidence type="ECO:0000313" key="1">
    <source>
        <dbReference type="EMBL" id="MCZ0666598.1"/>
    </source>
</evidence>
<reference evidence="1" key="1">
    <citation type="submission" date="2022-11" db="EMBL/GenBank/DDBJ databases">
        <title>Temperate bacteriophages infecting mucin-degrading bacterium Ruminococcus gnavus from the human gut.</title>
        <authorList>
            <person name="Buttimer C."/>
        </authorList>
    </citation>
    <scope>NUCLEOTIDE SEQUENCE</scope>
    <source>
        <strain evidence="1">CCUG 49994</strain>
    </source>
</reference>